<keyword evidence="1" id="KW-0472">Membrane</keyword>
<keyword evidence="1" id="KW-0812">Transmembrane</keyword>
<dbReference type="AlphaFoldDB" id="A0A8S2QGE0"/>
<evidence type="ECO:0000313" key="4">
    <source>
        <dbReference type="Proteomes" id="UP000682733"/>
    </source>
</evidence>
<dbReference type="EMBL" id="CAJOBA010040904">
    <property type="protein sequence ID" value="CAF4103108.1"/>
    <property type="molecule type" value="Genomic_DNA"/>
</dbReference>
<sequence length="130" mass="15855">MIVTFLHQLRSIHFLSLYFLTTLLLFYFIKTSTGINPYHYQQQQHNSLFDNKNDNDEVMNRQNTNNQQYLHLQEPNFVDDDNINDLTEQQDDEDYHKRNKFPNFHVSPLWLSRRTRNRFYGKPLWISRTG</sequence>
<dbReference type="EMBL" id="CAJNOK010019328">
    <property type="protein sequence ID" value="CAF1297663.1"/>
    <property type="molecule type" value="Genomic_DNA"/>
</dbReference>
<feature type="transmembrane region" description="Helical" evidence="1">
    <location>
        <begin position="12"/>
        <end position="29"/>
    </location>
</feature>
<dbReference type="Proteomes" id="UP000677228">
    <property type="component" value="Unassembled WGS sequence"/>
</dbReference>
<evidence type="ECO:0000313" key="3">
    <source>
        <dbReference type="EMBL" id="CAF4103108.1"/>
    </source>
</evidence>
<evidence type="ECO:0000256" key="1">
    <source>
        <dbReference type="SAM" id="Phobius"/>
    </source>
</evidence>
<organism evidence="3 4">
    <name type="scientific">Didymodactylos carnosus</name>
    <dbReference type="NCBI Taxonomy" id="1234261"/>
    <lineage>
        <taxon>Eukaryota</taxon>
        <taxon>Metazoa</taxon>
        <taxon>Spiralia</taxon>
        <taxon>Gnathifera</taxon>
        <taxon>Rotifera</taxon>
        <taxon>Eurotatoria</taxon>
        <taxon>Bdelloidea</taxon>
        <taxon>Philodinida</taxon>
        <taxon>Philodinidae</taxon>
        <taxon>Didymodactylos</taxon>
    </lineage>
</organism>
<evidence type="ECO:0000313" key="2">
    <source>
        <dbReference type="EMBL" id="CAF1297663.1"/>
    </source>
</evidence>
<keyword evidence="1" id="KW-1133">Transmembrane helix</keyword>
<reference evidence="3" key="1">
    <citation type="submission" date="2021-02" db="EMBL/GenBank/DDBJ databases">
        <authorList>
            <person name="Nowell W R."/>
        </authorList>
    </citation>
    <scope>NUCLEOTIDE SEQUENCE</scope>
</reference>
<accession>A0A8S2QGE0</accession>
<name>A0A8S2QGE0_9BILA</name>
<gene>
    <name evidence="2" type="ORF">OVA965_LOCUS28379</name>
    <name evidence="3" type="ORF">TMI583_LOCUS29130</name>
</gene>
<proteinExistence type="predicted"/>
<comment type="caution">
    <text evidence="3">The sequence shown here is derived from an EMBL/GenBank/DDBJ whole genome shotgun (WGS) entry which is preliminary data.</text>
</comment>
<dbReference type="Proteomes" id="UP000682733">
    <property type="component" value="Unassembled WGS sequence"/>
</dbReference>
<protein>
    <submittedName>
        <fullName evidence="3">Uncharacterized protein</fullName>
    </submittedName>
</protein>